<dbReference type="AlphaFoldDB" id="A0A919G0M0"/>
<protein>
    <recommendedName>
        <fullName evidence="2">CN hydrolase domain-containing protein</fullName>
    </recommendedName>
</protein>
<gene>
    <name evidence="3" type="ORF">GCM10017772_31160</name>
</gene>
<name>A0A919G0M0_9MICO</name>
<dbReference type="PANTHER" id="PTHR43674:SF2">
    <property type="entry name" value="BETA-UREIDOPROPIONASE"/>
    <property type="match status" value="1"/>
</dbReference>
<organism evidence="3 4">
    <name type="scientific">Promicromonospora soli</name>
    <dbReference type="NCBI Taxonomy" id="2035533"/>
    <lineage>
        <taxon>Bacteria</taxon>
        <taxon>Bacillati</taxon>
        <taxon>Actinomycetota</taxon>
        <taxon>Actinomycetes</taxon>
        <taxon>Micrococcales</taxon>
        <taxon>Promicromonosporaceae</taxon>
        <taxon>Promicromonospora</taxon>
    </lineage>
</organism>
<sequence>MDLLLAPEFAIGGLPHTERDAKRRAVTVEQLQASATTLPRGLTVVLGFTERARDGLYSTAAVITAGRVVHVARKVFPREPGLSAGDLAPVIQIGGVMVGILICADATHPELAATLARSGAQVLLCPLNNDMSEAHADQWEEPTRTALRMRALEARCWVVSADVGGVRPGRRALGATRIVSPTGRTVAGAGGLLDFVVAEVP</sequence>
<dbReference type="EMBL" id="BNAS01000004">
    <property type="protein sequence ID" value="GHH75256.1"/>
    <property type="molecule type" value="Genomic_DNA"/>
</dbReference>
<reference evidence="3" key="2">
    <citation type="submission" date="2020-09" db="EMBL/GenBank/DDBJ databases">
        <authorList>
            <person name="Sun Q."/>
            <person name="Zhou Y."/>
        </authorList>
    </citation>
    <scope>NUCLEOTIDE SEQUENCE</scope>
    <source>
        <strain evidence="3">CGMCC 4.7398</strain>
    </source>
</reference>
<dbReference type="PANTHER" id="PTHR43674">
    <property type="entry name" value="NITRILASE C965.09-RELATED"/>
    <property type="match status" value="1"/>
</dbReference>
<dbReference type="InterPro" id="IPR036526">
    <property type="entry name" value="C-N_Hydrolase_sf"/>
</dbReference>
<evidence type="ECO:0000256" key="1">
    <source>
        <dbReference type="ARBA" id="ARBA00022801"/>
    </source>
</evidence>
<keyword evidence="4" id="KW-1185">Reference proteome</keyword>
<comment type="caution">
    <text evidence="3">The sequence shown here is derived from an EMBL/GenBank/DDBJ whole genome shotgun (WGS) entry which is preliminary data.</text>
</comment>
<evidence type="ECO:0000313" key="4">
    <source>
        <dbReference type="Proteomes" id="UP000627369"/>
    </source>
</evidence>
<evidence type="ECO:0000313" key="3">
    <source>
        <dbReference type="EMBL" id="GHH75256.1"/>
    </source>
</evidence>
<evidence type="ECO:0000259" key="2">
    <source>
        <dbReference type="PROSITE" id="PS50263"/>
    </source>
</evidence>
<dbReference type="GO" id="GO:0016811">
    <property type="term" value="F:hydrolase activity, acting on carbon-nitrogen (but not peptide) bonds, in linear amides"/>
    <property type="evidence" value="ECO:0007669"/>
    <property type="project" value="TreeGrafter"/>
</dbReference>
<feature type="domain" description="CN hydrolase" evidence="2">
    <location>
        <begin position="1"/>
        <end position="201"/>
    </location>
</feature>
<dbReference type="Proteomes" id="UP000627369">
    <property type="component" value="Unassembled WGS sequence"/>
</dbReference>
<dbReference type="Gene3D" id="3.60.110.10">
    <property type="entry name" value="Carbon-nitrogen hydrolase"/>
    <property type="match status" value="1"/>
</dbReference>
<accession>A0A919G0M0</accession>
<proteinExistence type="predicted"/>
<keyword evidence="1" id="KW-0378">Hydrolase</keyword>
<dbReference type="Pfam" id="PF00795">
    <property type="entry name" value="CN_hydrolase"/>
    <property type="match status" value="1"/>
</dbReference>
<reference evidence="3" key="1">
    <citation type="journal article" date="2014" name="Int. J. Syst. Evol. Microbiol.">
        <title>Complete genome sequence of Corynebacterium casei LMG S-19264T (=DSM 44701T), isolated from a smear-ripened cheese.</title>
        <authorList>
            <consortium name="US DOE Joint Genome Institute (JGI-PGF)"/>
            <person name="Walter F."/>
            <person name="Albersmeier A."/>
            <person name="Kalinowski J."/>
            <person name="Ruckert C."/>
        </authorList>
    </citation>
    <scope>NUCLEOTIDE SEQUENCE</scope>
    <source>
        <strain evidence="3">CGMCC 4.7398</strain>
    </source>
</reference>
<dbReference type="PROSITE" id="PS50263">
    <property type="entry name" value="CN_HYDROLASE"/>
    <property type="match status" value="1"/>
</dbReference>
<dbReference type="InterPro" id="IPR003010">
    <property type="entry name" value="C-N_Hydrolase"/>
</dbReference>
<dbReference type="SUPFAM" id="SSF56317">
    <property type="entry name" value="Carbon-nitrogen hydrolase"/>
    <property type="match status" value="1"/>
</dbReference>
<dbReference type="CDD" id="cd07197">
    <property type="entry name" value="nitrilase"/>
    <property type="match status" value="1"/>
</dbReference>
<dbReference type="InterPro" id="IPR050345">
    <property type="entry name" value="Aliph_Amidase/BUP"/>
</dbReference>